<feature type="non-terminal residue" evidence="1">
    <location>
        <position position="1"/>
    </location>
</feature>
<dbReference type="InParanoid" id="A0A6L2PZH6"/>
<organism evidence="1 2">
    <name type="scientific">Coptotermes formosanus</name>
    <name type="common">Formosan subterranean termite</name>
    <dbReference type="NCBI Taxonomy" id="36987"/>
    <lineage>
        <taxon>Eukaryota</taxon>
        <taxon>Metazoa</taxon>
        <taxon>Ecdysozoa</taxon>
        <taxon>Arthropoda</taxon>
        <taxon>Hexapoda</taxon>
        <taxon>Insecta</taxon>
        <taxon>Pterygota</taxon>
        <taxon>Neoptera</taxon>
        <taxon>Polyneoptera</taxon>
        <taxon>Dictyoptera</taxon>
        <taxon>Blattodea</taxon>
        <taxon>Blattoidea</taxon>
        <taxon>Termitoidae</taxon>
        <taxon>Rhinotermitidae</taxon>
        <taxon>Coptotermes</taxon>
    </lineage>
</organism>
<evidence type="ECO:0008006" key="3">
    <source>
        <dbReference type="Google" id="ProtNLM"/>
    </source>
</evidence>
<comment type="caution">
    <text evidence="1">The sequence shown here is derived from an EMBL/GenBank/DDBJ whole genome shotgun (WGS) entry which is preliminary data.</text>
</comment>
<dbReference type="Proteomes" id="UP000502823">
    <property type="component" value="Unassembled WGS sequence"/>
</dbReference>
<dbReference type="Gene3D" id="3.30.420.10">
    <property type="entry name" value="Ribonuclease H-like superfamily/Ribonuclease H"/>
    <property type="match status" value="1"/>
</dbReference>
<dbReference type="EMBL" id="BLKM01000729">
    <property type="protein sequence ID" value="GFG37899.1"/>
    <property type="molecule type" value="Genomic_DNA"/>
</dbReference>
<keyword evidence="2" id="KW-1185">Reference proteome</keyword>
<dbReference type="PANTHER" id="PTHR46060:SF1">
    <property type="entry name" value="MARINER MOS1 TRANSPOSASE-LIKE PROTEIN"/>
    <property type="match status" value="1"/>
</dbReference>
<dbReference type="InterPro" id="IPR052709">
    <property type="entry name" value="Transposase-MT_Hybrid"/>
</dbReference>
<dbReference type="OrthoDB" id="6437521at2759"/>
<accession>A0A6L2PZH6</accession>
<name>A0A6L2PZH6_COPFO</name>
<dbReference type="GO" id="GO:0003676">
    <property type="term" value="F:nucleic acid binding"/>
    <property type="evidence" value="ECO:0007669"/>
    <property type="project" value="InterPro"/>
</dbReference>
<proteinExistence type="predicted"/>
<evidence type="ECO:0000313" key="2">
    <source>
        <dbReference type="Proteomes" id="UP000502823"/>
    </source>
</evidence>
<protein>
    <recommendedName>
        <fullName evidence="3">Tc1-like transposase DDE domain-containing protein</fullName>
    </recommendedName>
</protein>
<dbReference type="InterPro" id="IPR036397">
    <property type="entry name" value="RNaseH_sf"/>
</dbReference>
<evidence type="ECO:0000313" key="1">
    <source>
        <dbReference type="EMBL" id="GFG37899.1"/>
    </source>
</evidence>
<reference evidence="2" key="1">
    <citation type="submission" date="2020-01" db="EMBL/GenBank/DDBJ databases">
        <title>Draft genome sequence of the Termite Coptotermes fromosanus.</title>
        <authorList>
            <person name="Itakura S."/>
            <person name="Yosikawa Y."/>
            <person name="Umezawa K."/>
        </authorList>
    </citation>
    <scope>NUCLEOTIDE SEQUENCE [LARGE SCALE GENOMIC DNA]</scope>
</reference>
<gene>
    <name evidence="1" type="ORF">Cfor_07389</name>
</gene>
<sequence>TVSYSDMLQNHLKPATRTKRCGLLSSVVCLHHDHARPHAARHTVRQIQDLKLEVLPNPPYSPYLAPRDFHLFWSLKDALRGRHLRSDEEVKKAVHDWLAQQAKDYFCRGIYALVDCWTGGL</sequence>
<dbReference type="AlphaFoldDB" id="A0A6L2PZH6"/>
<dbReference type="PANTHER" id="PTHR46060">
    <property type="entry name" value="MARINER MOS1 TRANSPOSASE-LIKE PROTEIN"/>
    <property type="match status" value="1"/>
</dbReference>